<proteinExistence type="predicted"/>
<dbReference type="CDD" id="cd14251">
    <property type="entry name" value="PL-6"/>
    <property type="match status" value="1"/>
</dbReference>
<dbReference type="EMBL" id="QWLV01000002">
    <property type="protein sequence ID" value="RHW18410.1"/>
    <property type="molecule type" value="Genomic_DNA"/>
</dbReference>
<protein>
    <submittedName>
        <fullName evidence="1">Poly(Beta-D-mannuronate) lyase</fullName>
    </submittedName>
</protein>
<dbReference type="InterPro" id="IPR012334">
    <property type="entry name" value="Pectin_lyas_fold"/>
</dbReference>
<keyword evidence="2" id="KW-1185">Reference proteome</keyword>
<dbReference type="Gene3D" id="2.160.20.10">
    <property type="entry name" value="Single-stranded right-handed beta-helix, Pectin lyase-like"/>
    <property type="match status" value="2"/>
</dbReference>
<dbReference type="SMART" id="SM00710">
    <property type="entry name" value="PbH1"/>
    <property type="match status" value="8"/>
</dbReference>
<accession>A0A396RPE6</accession>
<sequence length="705" mass="73079">MLASVAMPAAAETTVVRTQAEYANAAKRLRPGDTIVLANGEWRDFQIVFTGQGAADKPITLTAETKGKVFITGQSNLRLGGRHLVVSGLVFREGHSPTEEVIAFRRDSKTPASDSRLTEVVIDGFNPPSRTKEDRWVSLYGERNRIDHSHFEGKANAGVTLAVIRNEPRADNHRIDHNYFGPRPVLGSNGGETIRIGTSDESLSDSSTIVERNIFEGCDGEVEIVSVKSGGNIVRGNLFLASQGALVLRHGNGNLVERNVFLGKGKANTGGIRVINRDQIVRGNYIEGTRGVSFLSAVALMNGVPNSKINRYHQVADAVIANNSLIDVARVTWGAGADAERSAPPIDTRIADNLIVGADGKDPVRVETDLSGVTFAGNVNAAERSVKLERGANGLLYPTDPALAGIGAPHDLVVVKRAEVGAAWYGPAPEAAFGSGRTIAVPAGGSIAKAAAKAESGDTLALAKGDFRLAAPVAVADQLTITGAGAATRLLPAGDAFSITGGGGLRLANLSIAGGANAIAVEPSATANYAVELADVQVSGLSGDVLKTAAGTMARRVAIGDSRFAGIAGAVVAGAAETGGKGTYSADRVTIADSRFENVGMVADLLRKGTDESTTGPTFAMTGSTVTASGKGGASVRLSGVQTTSITGNRFVRSGPIAVTHSVGTPSTAITGNRFAATPAPRIEELHYRGPDRARITNNIMENAQ</sequence>
<evidence type="ECO:0000313" key="2">
    <source>
        <dbReference type="Proteomes" id="UP000266693"/>
    </source>
</evidence>
<dbReference type="SUPFAM" id="SSF51126">
    <property type="entry name" value="Pectin lyase-like"/>
    <property type="match status" value="2"/>
</dbReference>
<evidence type="ECO:0000313" key="1">
    <source>
        <dbReference type="EMBL" id="RHW18410.1"/>
    </source>
</evidence>
<dbReference type="Proteomes" id="UP000266693">
    <property type="component" value="Unassembled WGS sequence"/>
</dbReference>
<comment type="caution">
    <text evidence="1">The sequence shown here is derived from an EMBL/GenBank/DDBJ whole genome shotgun (WGS) entry which is preliminary data.</text>
</comment>
<reference evidence="1 2" key="1">
    <citation type="submission" date="2018-08" db="EMBL/GenBank/DDBJ databases">
        <title>The multiple taxonomic identification of Sphingomonas gilva.</title>
        <authorList>
            <person name="Zhu D."/>
            <person name="Zheng S."/>
        </authorList>
    </citation>
    <scope>NUCLEOTIDE SEQUENCE [LARGE SCALE GENOMIC DNA]</scope>
    <source>
        <strain evidence="1 2">ZDH117</strain>
    </source>
</reference>
<dbReference type="InterPro" id="IPR039513">
    <property type="entry name" value="PL-6"/>
</dbReference>
<dbReference type="GO" id="GO:0016829">
    <property type="term" value="F:lyase activity"/>
    <property type="evidence" value="ECO:0007669"/>
    <property type="project" value="UniProtKB-KW"/>
</dbReference>
<organism evidence="1 2">
    <name type="scientific">Sphingomonas gilva</name>
    <dbReference type="NCBI Taxonomy" id="2305907"/>
    <lineage>
        <taxon>Bacteria</taxon>
        <taxon>Pseudomonadati</taxon>
        <taxon>Pseudomonadota</taxon>
        <taxon>Alphaproteobacteria</taxon>
        <taxon>Sphingomonadales</taxon>
        <taxon>Sphingomonadaceae</taxon>
        <taxon>Sphingomonas</taxon>
    </lineage>
</organism>
<name>A0A396RPE6_9SPHN</name>
<dbReference type="InterPro" id="IPR006626">
    <property type="entry name" value="PbH1"/>
</dbReference>
<dbReference type="OrthoDB" id="6475864at2"/>
<keyword evidence="1" id="KW-0456">Lyase</keyword>
<dbReference type="AlphaFoldDB" id="A0A396RPE6"/>
<dbReference type="Pfam" id="PF14592">
    <property type="entry name" value="Chondroitinas_B"/>
    <property type="match status" value="1"/>
</dbReference>
<gene>
    <name evidence="1" type="ORF">D1610_08125</name>
</gene>
<dbReference type="InterPro" id="IPR011050">
    <property type="entry name" value="Pectin_lyase_fold/virulence"/>
</dbReference>